<reference evidence="3" key="1">
    <citation type="journal article" date="2021" name="ISME J.">
        <title>Evolutionary origin and ecological implication of a unique nif island in free-living Bradyrhizobium lineages.</title>
        <authorList>
            <person name="Tao J."/>
        </authorList>
    </citation>
    <scope>NUCLEOTIDE SEQUENCE [LARGE SCALE GENOMIC DNA]</scope>
    <source>
        <strain evidence="3">SZCCT0094</strain>
    </source>
</reference>
<dbReference type="RefSeq" id="WP_172235755.1">
    <property type="nucleotide sequence ID" value="NZ_JABFDP010000003.1"/>
</dbReference>
<feature type="domain" description="Methyltransferase" evidence="1">
    <location>
        <begin position="45"/>
        <end position="140"/>
    </location>
</feature>
<dbReference type="Proteomes" id="UP001314635">
    <property type="component" value="Unassembled WGS sequence"/>
</dbReference>
<dbReference type="GO" id="GO:0008168">
    <property type="term" value="F:methyltransferase activity"/>
    <property type="evidence" value="ECO:0007669"/>
    <property type="project" value="UniProtKB-KW"/>
</dbReference>
<dbReference type="Pfam" id="PF13649">
    <property type="entry name" value="Methyltransf_25"/>
    <property type="match status" value="1"/>
</dbReference>
<keyword evidence="3" id="KW-1185">Reference proteome</keyword>
<accession>A0ABS5GGB9</accession>
<name>A0ABS5GGB9_9BRAD</name>
<dbReference type="CDD" id="cd02440">
    <property type="entry name" value="AdoMet_MTases"/>
    <property type="match status" value="1"/>
</dbReference>
<evidence type="ECO:0000259" key="1">
    <source>
        <dbReference type="Pfam" id="PF13649"/>
    </source>
</evidence>
<dbReference type="PANTHER" id="PTHR12843:SF5">
    <property type="entry name" value="EEF1A LYSINE METHYLTRANSFERASE 2"/>
    <property type="match status" value="1"/>
</dbReference>
<organism evidence="2 3">
    <name type="scientific">Bradyrhizobium denitrificans</name>
    <dbReference type="NCBI Taxonomy" id="2734912"/>
    <lineage>
        <taxon>Bacteria</taxon>
        <taxon>Pseudomonadati</taxon>
        <taxon>Pseudomonadota</taxon>
        <taxon>Alphaproteobacteria</taxon>
        <taxon>Hyphomicrobiales</taxon>
        <taxon>Nitrobacteraceae</taxon>
        <taxon>Bradyrhizobium</taxon>
    </lineage>
</organism>
<dbReference type="EMBL" id="JAFCLK010000032">
    <property type="protein sequence ID" value="MBR1139666.1"/>
    <property type="molecule type" value="Genomic_DNA"/>
</dbReference>
<comment type="caution">
    <text evidence="2">The sequence shown here is derived from an EMBL/GenBank/DDBJ whole genome shotgun (WGS) entry which is preliminary data.</text>
</comment>
<sequence>MSDRAAHWQTVYTTKAETEVSWYQADPATSLRLIRDAVAAPAARIIEIGGGTSRLVDALLAAGYRALTVLDISEAALATTRHRLGAAADDVTWIREDVTTWMPDATYDLWHDRAVFHFLTEARDRAAYVERVRSGVVPGGAVIIGTFALDGPDKCSGLPVVRYDAQSLAATLGSGFTLEDSCSEAHRTPWGSVQQFQFCRFRAG</sequence>
<keyword evidence="2" id="KW-0808">Transferase</keyword>
<dbReference type="InterPro" id="IPR029063">
    <property type="entry name" value="SAM-dependent_MTases_sf"/>
</dbReference>
<dbReference type="GO" id="GO:0032259">
    <property type="term" value="P:methylation"/>
    <property type="evidence" value="ECO:0007669"/>
    <property type="project" value="UniProtKB-KW"/>
</dbReference>
<dbReference type="PANTHER" id="PTHR12843">
    <property type="entry name" value="PROTEIN-LYSINE N-METHYLTRANSFERASE METTL10"/>
    <property type="match status" value="1"/>
</dbReference>
<protein>
    <submittedName>
        <fullName evidence="2">Class I SAM-dependent methyltransferase</fullName>
    </submittedName>
</protein>
<dbReference type="Gene3D" id="3.40.50.150">
    <property type="entry name" value="Vaccinia Virus protein VP39"/>
    <property type="match status" value="1"/>
</dbReference>
<dbReference type="InterPro" id="IPR041698">
    <property type="entry name" value="Methyltransf_25"/>
</dbReference>
<keyword evidence="2" id="KW-0489">Methyltransferase</keyword>
<gene>
    <name evidence="2" type="ORF">JQ619_28310</name>
</gene>
<dbReference type="SUPFAM" id="SSF53335">
    <property type="entry name" value="S-adenosyl-L-methionine-dependent methyltransferases"/>
    <property type="match status" value="1"/>
</dbReference>
<evidence type="ECO:0000313" key="3">
    <source>
        <dbReference type="Proteomes" id="UP001314635"/>
    </source>
</evidence>
<evidence type="ECO:0000313" key="2">
    <source>
        <dbReference type="EMBL" id="MBR1139666.1"/>
    </source>
</evidence>
<proteinExistence type="predicted"/>